<keyword evidence="4" id="KW-1185">Reference proteome</keyword>
<organism evidence="3 4">
    <name type="scientific">Acetohalobium arabaticum (strain ATCC 49924 / DSM 5501 / Z-7288)</name>
    <dbReference type="NCBI Taxonomy" id="574087"/>
    <lineage>
        <taxon>Bacteria</taxon>
        <taxon>Bacillati</taxon>
        <taxon>Bacillota</taxon>
        <taxon>Clostridia</taxon>
        <taxon>Halanaerobiales</taxon>
        <taxon>Halobacteroidaceae</taxon>
        <taxon>Acetohalobium</taxon>
    </lineage>
</organism>
<name>D9QS99_ACEAZ</name>
<dbReference type="InterPro" id="IPR002942">
    <property type="entry name" value="S4_RNA-bd"/>
</dbReference>
<sequence length="69" mass="7897">MREIKIKTKDINLNQFLKWANIVSTGGEAKLLIKKGKVMVNGEVEKRRGFTLHPGDVIKIDNEEYKVIT</sequence>
<feature type="domain" description="RNA-binding S4" evidence="2">
    <location>
        <begin position="11"/>
        <end position="69"/>
    </location>
</feature>
<dbReference type="AlphaFoldDB" id="D9QS99"/>
<dbReference type="Gene3D" id="3.10.290.10">
    <property type="entry name" value="RNA-binding S4 domain"/>
    <property type="match status" value="1"/>
</dbReference>
<dbReference type="HOGENOM" id="CLU_127162_4_0_9"/>
<dbReference type="Proteomes" id="UP000001661">
    <property type="component" value="Chromosome"/>
</dbReference>
<keyword evidence="1" id="KW-0694">RNA-binding</keyword>
<dbReference type="KEGG" id="aar:Acear_0003"/>
<dbReference type="RefSeq" id="WP_013277002.1">
    <property type="nucleotide sequence ID" value="NC_014378.1"/>
</dbReference>
<evidence type="ECO:0000259" key="2">
    <source>
        <dbReference type="SMART" id="SM00363"/>
    </source>
</evidence>
<dbReference type="Pfam" id="PF13275">
    <property type="entry name" value="S4_2"/>
    <property type="match status" value="1"/>
</dbReference>
<gene>
    <name evidence="3" type="ordered locus">Acear_0003</name>
</gene>
<dbReference type="CDD" id="cd00165">
    <property type="entry name" value="S4"/>
    <property type="match status" value="1"/>
</dbReference>
<accession>D9QS99</accession>
<dbReference type="STRING" id="574087.Acear_0003"/>
<dbReference type="eggNOG" id="COG2501">
    <property type="taxonomic scope" value="Bacteria"/>
</dbReference>
<dbReference type="EMBL" id="CP002105">
    <property type="protein sequence ID" value="ADL11555.1"/>
    <property type="molecule type" value="Genomic_DNA"/>
</dbReference>
<dbReference type="InterPro" id="IPR036986">
    <property type="entry name" value="S4_RNA-bd_sf"/>
</dbReference>
<dbReference type="OrthoDB" id="9811532at2"/>
<evidence type="ECO:0000256" key="1">
    <source>
        <dbReference type="PROSITE-ProRule" id="PRU00182"/>
    </source>
</evidence>
<reference evidence="3 4" key="1">
    <citation type="journal article" date="2010" name="Stand. Genomic Sci.">
        <title>Complete genome sequence of Acetohalobium arabaticum type strain (Z-7288).</title>
        <authorList>
            <person name="Sikorski J."/>
            <person name="Lapidus A."/>
            <person name="Chertkov O."/>
            <person name="Lucas S."/>
            <person name="Copeland A."/>
            <person name="Glavina Del Rio T."/>
            <person name="Nolan M."/>
            <person name="Tice H."/>
            <person name="Cheng J.F."/>
            <person name="Han C."/>
            <person name="Brambilla E."/>
            <person name="Pitluck S."/>
            <person name="Liolios K."/>
            <person name="Ivanova N."/>
            <person name="Mavromatis K."/>
            <person name="Mikhailova N."/>
            <person name="Pati A."/>
            <person name="Bruce D."/>
            <person name="Detter C."/>
            <person name="Tapia R."/>
            <person name="Goodwin L."/>
            <person name="Chen A."/>
            <person name="Palaniappan K."/>
            <person name="Land M."/>
            <person name="Hauser L."/>
            <person name="Chang Y.J."/>
            <person name="Jeffries C.D."/>
            <person name="Rohde M."/>
            <person name="Goker M."/>
            <person name="Spring S."/>
            <person name="Woyke T."/>
            <person name="Bristow J."/>
            <person name="Eisen J.A."/>
            <person name="Markowitz V."/>
            <person name="Hugenholtz P."/>
            <person name="Kyrpides N.C."/>
            <person name="Klenk H.P."/>
        </authorList>
    </citation>
    <scope>NUCLEOTIDE SEQUENCE [LARGE SCALE GENOMIC DNA]</scope>
    <source>
        <strain evidence="4">ATCC 49924 / DSM 5501 / Z-7288</strain>
    </source>
</reference>
<protein>
    <submittedName>
        <fullName evidence="3">RNA-binding S4 domain protein</fullName>
    </submittedName>
</protein>
<dbReference type="PROSITE" id="PS50889">
    <property type="entry name" value="S4"/>
    <property type="match status" value="1"/>
</dbReference>
<dbReference type="SMART" id="SM00363">
    <property type="entry name" value="S4"/>
    <property type="match status" value="1"/>
</dbReference>
<proteinExistence type="predicted"/>
<evidence type="ECO:0000313" key="3">
    <source>
        <dbReference type="EMBL" id="ADL11555.1"/>
    </source>
</evidence>
<dbReference type="SUPFAM" id="SSF55174">
    <property type="entry name" value="Alpha-L RNA-binding motif"/>
    <property type="match status" value="1"/>
</dbReference>
<evidence type="ECO:0000313" key="4">
    <source>
        <dbReference type="Proteomes" id="UP000001661"/>
    </source>
</evidence>
<dbReference type="GO" id="GO:0003723">
    <property type="term" value="F:RNA binding"/>
    <property type="evidence" value="ECO:0007669"/>
    <property type="project" value="UniProtKB-KW"/>
</dbReference>